<sequence length="342" mass="36661">MDDKNKEADQDGSNKNEGGETEGAAGAGSGSADNAQTDDDPLKKAFQSALNAQNQVAENELETKEKVVSDGHAMTARDDMQPLPQQENADNTRAQTETEDDGNSTSTMGNLSTKEGVASPVATPPQLEKNLAKREATAMDENDNKEQQPSSDTGEESQTQTKESQTLPAKKTSKKRKKKKKKKVVQQQMPPPPFYQFPFFALLPQVQAQERRKRVKKKDRPSSGLSNEDTPPTPAAKPAPPAEKPAPPPGKKIEAVKIQQKEDDNGYLNLADLQAKEKEIYGEKMIGAPGEEYICLAEANEAAGPPPPPPGATKDGNNGGAANGKNVSTVTSDLLYPSTTVL</sequence>
<evidence type="ECO:0000313" key="3">
    <source>
        <dbReference type="Proteomes" id="UP001432322"/>
    </source>
</evidence>
<dbReference type="Proteomes" id="UP001432322">
    <property type="component" value="Unassembled WGS sequence"/>
</dbReference>
<evidence type="ECO:0000256" key="1">
    <source>
        <dbReference type="SAM" id="MobiDB-lite"/>
    </source>
</evidence>
<keyword evidence="3" id="KW-1185">Reference proteome</keyword>
<feature type="compositionally biased region" description="Polar residues" evidence="1">
    <location>
        <begin position="103"/>
        <end position="113"/>
    </location>
</feature>
<organism evidence="2 3">
    <name type="scientific">Pristionchus fissidentatus</name>
    <dbReference type="NCBI Taxonomy" id="1538716"/>
    <lineage>
        <taxon>Eukaryota</taxon>
        <taxon>Metazoa</taxon>
        <taxon>Ecdysozoa</taxon>
        <taxon>Nematoda</taxon>
        <taxon>Chromadorea</taxon>
        <taxon>Rhabditida</taxon>
        <taxon>Rhabditina</taxon>
        <taxon>Diplogasteromorpha</taxon>
        <taxon>Diplogasteroidea</taxon>
        <taxon>Neodiplogasteridae</taxon>
        <taxon>Pristionchus</taxon>
    </lineage>
</organism>
<dbReference type="AlphaFoldDB" id="A0AAV5V8R3"/>
<dbReference type="EMBL" id="BTSY01000002">
    <property type="protein sequence ID" value="GMT14295.1"/>
    <property type="molecule type" value="Genomic_DNA"/>
</dbReference>
<feature type="compositionally biased region" description="Polar residues" evidence="1">
    <location>
        <begin position="327"/>
        <end position="342"/>
    </location>
</feature>
<feature type="region of interest" description="Disordered" evidence="1">
    <location>
        <begin position="1"/>
        <end position="264"/>
    </location>
</feature>
<feature type="compositionally biased region" description="Basic and acidic residues" evidence="1">
    <location>
        <begin position="1"/>
        <end position="18"/>
    </location>
</feature>
<accession>A0AAV5V8R3</accession>
<feature type="compositionally biased region" description="Basic and acidic residues" evidence="1">
    <location>
        <begin position="61"/>
        <end position="80"/>
    </location>
</feature>
<comment type="caution">
    <text evidence="2">The sequence shown here is derived from an EMBL/GenBank/DDBJ whole genome shotgun (WGS) entry which is preliminary data.</text>
</comment>
<gene>
    <name evidence="2" type="ORF">PFISCL1PPCAC_5592</name>
</gene>
<feature type="compositionally biased region" description="Basic and acidic residues" evidence="1">
    <location>
        <begin position="130"/>
        <end position="146"/>
    </location>
</feature>
<feature type="compositionally biased region" description="Polar residues" evidence="1">
    <location>
        <begin position="83"/>
        <end position="95"/>
    </location>
</feature>
<protein>
    <submittedName>
        <fullName evidence="2">Uncharacterized protein</fullName>
    </submittedName>
</protein>
<name>A0AAV5V8R3_9BILA</name>
<feature type="compositionally biased region" description="Polar residues" evidence="1">
    <location>
        <begin position="147"/>
        <end position="167"/>
    </location>
</feature>
<feature type="compositionally biased region" description="Basic residues" evidence="1">
    <location>
        <begin position="171"/>
        <end position="184"/>
    </location>
</feature>
<feature type="compositionally biased region" description="Basic and acidic residues" evidence="1">
    <location>
        <begin position="251"/>
        <end position="264"/>
    </location>
</feature>
<proteinExistence type="predicted"/>
<evidence type="ECO:0000313" key="2">
    <source>
        <dbReference type="EMBL" id="GMT14295.1"/>
    </source>
</evidence>
<feature type="compositionally biased region" description="Polar residues" evidence="1">
    <location>
        <begin position="48"/>
        <end position="57"/>
    </location>
</feature>
<feature type="compositionally biased region" description="Pro residues" evidence="1">
    <location>
        <begin position="231"/>
        <end position="250"/>
    </location>
</feature>
<feature type="region of interest" description="Disordered" evidence="1">
    <location>
        <begin position="300"/>
        <end position="342"/>
    </location>
</feature>
<reference evidence="2" key="1">
    <citation type="submission" date="2023-10" db="EMBL/GenBank/DDBJ databases">
        <title>Genome assembly of Pristionchus species.</title>
        <authorList>
            <person name="Yoshida K."/>
            <person name="Sommer R.J."/>
        </authorList>
    </citation>
    <scope>NUCLEOTIDE SEQUENCE</scope>
    <source>
        <strain evidence="2">RS5133</strain>
    </source>
</reference>